<gene>
    <name evidence="2" type="ORF">ODALV1_LOCUS119</name>
</gene>
<dbReference type="PANTHER" id="PTHR43038:SF3">
    <property type="entry name" value="ABC TRANSPORTER G FAMILY MEMBER 20 ISOFORM X1"/>
    <property type="match status" value="1"/>
</dbReference>
<dbReference type="Gene3D" id="3.40.50.300">
    <property type="entry name" value="P-loop containing nucleotide triphosphate hydrolases"/>
    <property type="match status" value="1"/>
</dbReference>
<dbReference type="EMBL" id="CAXLJM020000001">
    <property type="protein sequence ID" value="CAL8068118.1"/>
    <property type="molecule type" value="Genomic_DNA"/>
</dbReference>
<dbReference type="SUPFAM" id="SSF52540">
    <property type="entry name" value="P-loop containing nucleoside triphosphate hydrolases"/>
    <property type="match status" value="1"/>
</dbReference>
<accession>A0ABP1PLM6</accession>
<comment type="caution">
    <text evidence="2">The sequence shown here is derived from an EMBL/GenBank/DDBJ whole genome shotgun (WGS) entry which is preliminary data.</text>
</comment>
<evidence type="ECO:0000259" key="1">
    <source>
        <dbReference type="Pfam" id="PF00005"/>
    </source>
</evidence>
<organism evidence="2 3">
    <name type="scientific">Orchesella dallaii</name>
    <dbReference type="NCBI Taxonomy" id="48710"/>
    <lineage>
        <taxon>Eukaryota</taxon>
        <taxon>Metazoa</taxon>
        <taxon>Ecdysozoa</taxon>
        <taxon>Arthropoda</taxon>
        <taxon>Hexapoda</taxon>
        <taxon>Collembola</taxon>
        <taxon>Entomobryomorpha</taxon>
        <taxon>Entomobryoidea</taxon>
        <taxon>Orchesellidae</taxon>
        <taxon>Orchesellinae</taxon>
        <taxon>Orchesella</taxon>
    </lineage>
</organism>
<proteinExistence type="predicted"/>
<dbReference type="Proteomes" id="UP001642540">
    <property type="component" value="Unassembled WGS sequence"/>
</dbReference>
<evidence type="ECO:0000313" key="2">
    <source>
        <dbReference type="EMBL" id="CAL8068118.1"/>
    </source>
</evidence>
<dbReference type="PANTHER" id="PTHR43038">
    <property type="entry name" value="ATP-BINDING CASSETTE, SUB-FAMILY H, MEMBER 1"/>
    <property type="match status" value="1"/>
</dbReference>
<sequence>MHGWQSGKIAVFGRHRDENEKEVLGRICGYMPQDTSMLSLLTIKETIEFFGKLYNMSEKNVNDQISSLTTLLQLPSKNKLIKNLSGGETRRVSLALALLHSPQLLILDEPTVGLDPLLRQSIWNHLKRSVEKNNTTIIITTHYIEEAKLSNIMGFMRHGRLLFEDIPAKLLQGLQCELLDDAILILCRKDGDLKNNKTFNKVENSNCNPKFQSKPRKGSTENCELEGKYRKLNDFDEERMDIQHLKKIRNERIIEKVEEENIPGMFSSLKKIQGLTTILFLTLIRHYL</sequence>
<dbReference type="InterPro" id="IPR027417">
    <property type="entry name" value="P-loop_NTPase"/>
</dbReference>
<reference evidence="2 3" key="1">
    <citation type="submission" date="2024-08" db="EMBL/GenBank/DDBJ databases">
        <authorList>
            <person name="Cucini C."/>
            <person name="Frati F."/>
        </authorList>
    </citation>
    <scope>NUCLEOTIDE SEQUENCE [LARGE SCALE GENOMIC DNA]</scope>
</reference>
<keyword evidence="3" id="KW-1185">Reference proteome</keyword>
<name>A0ABP1PLM6_9HEXA</name>
<protein>
    <recommendedName>
        <fullName evidence="1">ABC transporter domain-containing protein</fullName>
    </recommendedName>
</protein>
<dbReference type="Pfam" id="PF00005">
    <property type="entry name" value="ABC_tran"/>
    <property type="match status" value="1"/>
</dbReference>
<feature type="domain" description="ABC transporter" evidence="1">
    <location>
        <begin position="5"/>
        <end position="111"/>
    </location>
</feature>
<evidence type="ECO:0000313" key="3">
    <source>
        <dbReference type="Proteomes" id="UP001642540"/>
    </source>
</evidence>
<dbReference type="InterPro" id="IPR003439">
    <property type="entry name" value="ABC_transporter-like_ATP-bd"/>
</dbReference>